<comment type="caution">
    <text evidence="8">The sequence shown here is derived from an EMBL/GenBank/DDBJ whole genome shotgun (WGS) entry which is preliminary data.</text>
</comment>
<keyword evidence="3" id="KW-0119">Carbohydrate metabolism</keyword>
<accession>A0A8J4QJG3</accession>
<dbReference type="GO" id="GO:0031176">
    <property type="term" value="F:endo-1,4-beta-xylanase activity"/>
    <property type="evidence" value="ECO:0007669"/>
    <property type="project" value="UniProtKB-ARBA"/>
</dbReference>
<keyword evidence="5" id="KW-0624">Polysaccharide degradation</keyword>
<dbReference type="AlphaFoldDB" id="A0A8J4QJG3"/>
<dbReference type="InterPro" id="IPR001000">
    <property type="entry name" value="GH10_dom"/>
</dbReference>
<dbReference type="SUPFAM" id="SSF56112">
    <property type="entry name" value="Protein kinase-like (PK-like)"/>
    <property type="match status" value="1"/>
</dbReference>
<protein>
    <recommendedName>
        <fullName evidence="7">GH10 domain-containing protein</fullName>
    </recommendedName>
</protein>
<dbReference type="OrthoDB" id="3055998at2759"/>
<dbReference type="Pfam" id="PF00331">
    <property type="entry name" value="Glyco_hydro_10"/>
    <property type="match status" value="1"/>
</dbReference>
<sequence length="209" mass="22938">MYVHFSTFEDKLGPNASATFYNAAQRIDGTSTLFLIEYNTIEDSNDPLSTPAKYVEKLKQIQSFPGNNNMLLGIGLEAHFNNPPDIAYVRSSIETLASTGLPIWITELDIARGLGQQHPLLPMGRGHLWSPTSKGYRAELAIFETGDFGLARLLFDATRECSIDQSSSIGVRGTIGYAPPEYGTGNEVSTYGFKPQAHKDDDLLSRLSS</sequence>
<dbReference type="InterPro" id="IPR031158">
    <property type="entry name" value="GH10_AS"/>
</dbReference>
<dbReference type="InterPro" id="IPR044846">
    <property type="entry name" value="GH10"/>
</dbReference>
<gene>
    <name evidence="8" type="ORF">CMV_021811</name>
</gene>
<evidence type="ECO:0000259" key="7">
    <source>
        <dbReference type="Pfam" id="PF00331"/>
    </source>
</evidence>
<evidence type="ECO:0000256" key="5">
    <source>
        <dbReference type="ARBA" id="ARBA00023326"/>
    </source>
</evidence>
<feature type="active site" description="Nucleophile" evidence="6">
    <location>
        <position position="107"/>
    </location>
</feature>
<evidence type="ECO:0000256" key="4">
    <source>
        <dbReference type="ARBA" id="ARBA00023295"/>
    </source>
</evidence>
<dbReference type="PANTHER" id="PTHR31490">
    <property type="entry name" value="GLYCOSYL HYDROLASE"/>
    <property type="match status" value="1"/>
</dbReference>
<dbReference type="PROSITE" id="PS00591">
    <property type="entry name" value="GH10_1"/>
    <property type="match status" value="1"/>
</dbReference>
<comment type="similarity">
    <text evidence="1">Belongs to the glycosyl hydrolase 10 (cellulase F) family.</text>
</comment>
<evidence type="ECO:0000256" key="3">
    <source>
        <dbReference type="ARBA" id="ARBA00023277"/>
    </source>
</evidence>
<dbReference type="SUPFAM" id="SSF51445">
    <property type="entry name" value="(Trans)glycosidases"/>
    <property type="match status" value="1"/>
</dbReference>
<keyword evidence="2" id="KW-0378">Hydrolase</keyword>
<dbReference type="InterPro" id="IPR011009">
    <property type="entry name" value="Kinase-like_dom_sf"/>
</dbReference>
<proteinExistence type="inferred from homology"/>
<dbReference type="Gene3D" id="3.20.20.80">
    <property type="entry name" value="Glycosidases"/>
    <property type="match status" value="1"/>
</dbReference>
<dbReference type="EMBL" id="JRKL02004416">
    <property type="protein sequence ID" value="KAF3952656.1"/>
    <property type="molecule type" value="Genomic_DNA"/>
</dbReference>
<dbReference type="Proteomes" id="UP000737018">
    <property type="component" value="Unassembled WGS sequence"/>
</dbReference>
<keyword evidence="4" id="KW-0326">Glycosidase</keyword>
<evidence type="ECO:0000256" key="6">
    <source>
        <dbReference type="PROSITE-ProRule" id="PRU10061"/>
    </source>
</evidence>
<evidence type="ECO:0000256" key="1">
    <source>
        <dbReference type="ARBA" id="ARBA00007495"/>
    </source>
</evidence>
<name>A0A8J4QJG3_9ROSI</name>
<evidence type="ECO:0000256" key="2">
    <source>
        <dbReference type="ARBA" id="ARBA00022801"/>
    </source>
</evidence>
<dbReference type="GO" id="GO:0000272">
    <property type="term" value="P:polysaccharide catabolic process"/>
    <property type="evidence" value="ECO:0007669"/>
    <property type="project" value="UniProtKB-KW"/>
</dbReference>
<reference evidence="8" key="1">
    <citation type="submission" date="2020-03" db="EMBL/GenBank/DDBJ databases">
        <title>Castanea mollissima Vanexum genome sequencing.</title>
        <authorList>
            <person name="Staton M."/>
        </authorList>
    </citation>
    <scope>NUCLEOTIDE SEQUENCE</scope>
    <source>
        <tissue evidence="8">Leaf</tissue>
    </source>
</reference>
<dbReference type="InterPro" id="IPR017853">
    <property type="entry name" value="GH"/>
</dbReference>
<organism evidence="8 9">
    <name type="scientific">Castanea mollissima</name>
    <name type="common">Chinese chestnut</name>
    <dbReference type="NCBI Taxonomy" id="60419"/>
    <lineage>
        <taxon>Eukaryota</taxon>
        <taxon>Viridiplantae</taxon>
        <taxon>Streptophyta</taxon>
        <taxon>Embryophyta</taxon>
        <taxon>Tracheophyta</taxon>
        <taxon>Spermatophyta</taxon>
        <taxon>Magnoliopsida</taxon>
        <taxon>eudicotyledons</taxon>
        <taxon>Gunneridae</taxon>
        <taxon>Pentapetalae</taxon>
        <taxon>rosids</taxon>
        <taxon>fabids</taxon>
        <taxon>Fagales</taxon>
        <taxon>Fagaceae</taxon>
        <taxon>Castanea</taxon>
    </lineage>
</organism>
<keyword evidence="9" id="KW-1185">Reference proteome</keyword>
<feature type="domain" description="GH10" evidence="7">
    <location>
        <begin position="6"/>
        <end position="113"/>
    </location>
</feature>
<evidence type="ECO:0000313" key="8">
    <source>
        <dbReference type="EMBL" id="KAF3952656.1"/>
    </source>
</evidence>
<evidence type="ECO:0000313" key="9">
    <source>
        <dbReference type="Proteomes" id="UP000737018"/>
    </source>
</evidence>
<dbReference type="PANTHER" id="PTHR31490:SF2">
    <property type="entry name" value="GLYCOSYL HYDROLASE FAMILY 10 PROTEIN"/>
    <property type="match status" value="1"/>
</dbReference>